<keyword evidence="2" id="KW-1185">Reference proteome</keyword>
<dbReference type="RefSeq" id="WP_137335803.1">
    <property type="nucleotide sequence ID" value="NZ_CP040078.1"/>
</dbReference>
<organism evidence="1 2">
    <name type="scientific">Trinickia violacea</name>
    <dbReference type="NCBI Taxonomy" id="2571746"/>
    <lineage>
        <taxon>Bacteria</taxon>
        <taxon>Pseudomonadati</taxon>
        <taxon>Pseudomonadota</taxon>
        <taxon>Betaproteobacteria</taxon>
        <taxon>Burkholderiales</taxon>
        <taxon>Burkholderiaceae</taxon>
        <taxon>Trinickia</taxon>
    </lineage>
</organism>
<reference evidence="1 2" key="1">
    <citation type="submission" date="2019-05" db="EMBL/GenBank/DDBJ databases">
        <title>Burkholderia sp. DHOD12, isolated from subtropical forest soil.</title>
        <authorList>
            <person name="Gao Z.-H."/>
            <person name="Qiu L.-H."/>
        </authorList>
    </citation>
    <scope>NUCLEOTIDE SEQUENCE [LARGE SCALE GENOMIC DNA]</scope>
    <source>
        <strain evidence="1 2">DHOD12</strain>
    </source>
</reference>
<dbReference type="KEGG" id="tvl:FAZ95_28455"/>
<name>A0A4P8IV74_9BURK</name>
<dbReference type="Gene3D" id="3.30.70.1060">
    <property type="entry name" value="Dimeric alpha+beta barrel"/>
    <property type="match status" value="1"/>
</dbReference>
<dbReference type="AlphaFoldDB" id="A0A4P8IV74"/>
<protein>
    <recommendedName>
        <fullName evidence="3">Muconolactone isomerase domain-containing protein</fullName>
    </recommendedName>
</protein>
<sequence length="96" mass="10659">MKVFAIASAQSTLTPDKLQQHLPHEVPATLQLYLDGKVEQFWFREKAGPIFLMNVESVEQAKATLDALPLVADGLMTYELMPVGPLVPLGRLIQNK</sequence>
<dbReference type="EMBL" id="CP040078">
    <property type="protein sequence ID" value="QCP53032.1"/>
    <property type="molecule type" value="Genomic_DNA"/>
</dbReference>
<gene>
    <name evidence="1" type="ORF">FAZ95_28455</name>
</gene>
<evidence type="ECO:0000313" key="2">
    <source>
        <dbReference type="Proteomes" id="UP000298656"/>
    </source>
</evidence>
<evidence type="ECO:0000313" key="1">
    <source>
        <dbReference type="EMBL" id="QCP53032.1"/>
    </source>
</evidence>
<accession>A0A4P8IV74</accession>
<proteinExistence type="predicted"/>
<evidence type="ECO:0008006" key="3">
    <source>
        <dbReference type="Google" id="ProtNLM"/>
    </source>
</evidence>
<dbReference type="OrthoDB" id="8909364at2"/>
<dbReference type="Proteomes" id="UP000298656">
    <property type="component" value="Chromosome 2"/>
</dbReference>